<dbReference type="InterPro" id="IPR036291">
    <property type="entry name" value="NAD(P)-bd_dom_sf"/>
</dbReference>
<dbReference type="SUPFAM" id="SSF51735">
    <property type="entry name" value="NAD(P)-binding Rossmann-fold domains"/>
    <property type="match status" value="1"/>
</dbReference>
<comment type="similarity">
    <text evidence="11">Belongs to the D-isomer specific 2-hydroxyacid dehydrogenase family.</text>
</comment>
<dbReference type="EMBL" id="JAYDYW010000007">
    <property type="protein sequence ID" value="MEE1674308.1"/>
    <property type="molecule type" value="Genomic_DNA"/>
</dbReference>
<comment type="catalytic activity">
    <reaction evidence="9">
        <text>(R)-2-hydroxyglutarate + NAD(+) = 2-oxoglutarate + NADH + H(+)</text>
        <dbReference type="Rhea" id="RHEA:49612"/>
        <dbReference type="ChEBI" id="CHEBI:15378"/>
        <dbReference type="ChEBI" id="CHEBI:15801"/>
        <dbReference type="ChEBI" id="CHEBI:16810"/>
        <dbReference type="ChEBI" id="CHEBI:57540"/>
        <dbReference type="ChEBI" id="CHEBI:57945"/>
        <dbReference type="EC" id="1.1.1.399"/>
    </reaction>
</comment>
<keyword evidence="14" id="KW-1185">Reference proteome</keyword>
<evidence type="ECO:0000256" key="7">
    <source>
        <dbReference type="ARBA" id="ARBA00023027"/>
    </source>
</evidence>
<dbReference type="CDD" id="cd12174">
    <property type="entry name" value="PGDH_like_3"/>
    <property type="match status" value="1"/>
</dbReference>
<organism evidence="13 14">
    <name type="scientific">Agarivorans aestuarii</name>
    <dbReference type="NCBI Taxonomy" id="1563703"/>
    <lineage>
        <taxon>Bacteria</taxon>
        <taxon>Pseudomonadati</taxon>
        <taxon>Pseudomonadota</taxon>
        <taxon>Gammaproteobacteria</taxon>
        <taxon>Alteromonadales</taxon>
        <taxon>Alteromonadaceae</taxon>
        <taxon>Agarivorans</taxon>
    </lineage>
</organism>
<evidence type="ECO:0000256" key="5">
    <source>
        <dbReference type="ARBA" id="ARBA00021582"/>
    </source>
</evidence>
<feature type="domain" description="ACT" evidence="12">
    <location>
        <begin position="320"/>
        <end position="390"/>
    </location>
</feature>
<dbReference type="Pfam" id="PF00389">
    <property type="entry name" value="2-Hacid_dh"/>
    <property type="match status" value="1"/>
</dbReference>
<comment type="pathway">
    <text evidence="2">Amino-acid biosynthesis; L-serine biosynthesis; L-serine from 3-phospho-D-glycerate: step 1/3.</text>
</comment>
<name>A0ABU7G4H7_9ALTE</name>
<accession>A0ABU7G4H7</accession>
<dbReference type="Gene3D" id="3.40.50.720">
    <property type="entry name" value="NAD(P)-binding Rossmann-like Domain"/>
    <property type="match status" value="2"/>
</dbReference>
<dbReference type="Pfam" id="PF02826">
    <property type="entry name" value="2-Hacid_dh_C"/>
    <property type="match status" value="1"/>
</dbReference>
<evidence type="ECO:0000256" key="8">
    <source>
        <dbReference type="ARBA" id="ARBA00030455"/>
    </source>
</evidence>
<dbReference type="PANTHER" id="PTHR42938">
    <property type="entry name" value="FORMATE DEHYDROGENASE 1"/>
    <property type="match status" value="1"/>
</dbReference>
<dbReference type="InterPro" id="IPR002912">
    <property type="entry name" value="ACT_dom"/>
</dbReference>
<evidence type="ECO:0000313" key="13">
    <source>
        <dbReference type="EMBL" id="MEE1674308.1"/>
    </source>
</evidence>
<evidence type="ECO:0000256" key="9">
    <source>
        <dbReference type="ARBA" id="ARBA00048126"/>
    </source>
</evidence>
<gene>
    <name evidence="13" type="ORF">SNR37_003745</name>
</gene>
<dbReference type="InterPro" id="IPR006139">
    <property type="entry name" value="D-isomer_2_OHA_DH_cat_dom"/>
</dbReference>
<dbReference type="EC" id="1.1.1.95" evidence="4"/>
<dbReference type="Proteomes" id="UP001310248">
    <property type="component" value="Unassembled WGS sequence"/>
</dbReference>
<dbReference type="PANTHER" id="PTHR42938:SF47">
    <property type="entry name" value="HYDROXYPYRUVATE REDUCTASE"/>
    <property type="match status" value="1"/>
</dbReference>
<comment type="caution">
    <text evidence="13">The sequence shown here is derived from an EMBL/GenBank/DDBJ whole genome shotgun (WGS) entry which is preliminary data.</text>
</comment>
<keyword evidence="7" id="KW-0520">NAD</keyword>
<evidence type="ECO:0000256" key="4">
    <source>
        <dbReference type="ARBA" id="ARBA00013143"/>
    </source>
</evidence>
<proteinExistence type="inferred from homology"/>
<evidence type="ECO:0000256" key="6">
    <source>
        <dbReference type="ARBA" id="ARBA00023002"/>
    </source>
</evidence>
<dbReference type="Gene3D" id="3.30.70.260">
    <property type="match status" value="1"/>
</dbReference>
<evidence type="ECO:0000256" key="10">
    <source>
        <dbReference type="ARBA" id="ARBA00048731"/>
    </source>
</evidence>
<dbReference type="SUPFAM" id="SSF55021">
    <property type="entry name" value="ACT-like"/>
    <property type="match status" value="1"/>
</dbReference>
<dbReference type="PROSITE" id="PS51671">
    <property type="entry name" value="ACT"/>
    <property type="match status" value="1"/>
</dbReference>
<dbReference type="RefSeq" id="WP_329775457.1">
    <property type="nucleotide sequence ID" value="NZ_JAYDYW010000007.1"/>
</dbReference>
<sequence>MPNIRTINNIHQQGLACFNSRYQVAEGQAAPDAIMLRSANLHDYDFPSEVKALARCGAGVNNIPIQRCSEQGIVVFNTPGANANAVKELVLGGMLLSARNIAAGLSFIEGLSEDLDAKALQLKVEAEKKGFVGSELTGKTLGVIGLGAIGAEVAHAALSLGMKVVGFDPALSVQAAWRLSSEVECADELKDLLSASDYVTIHVPANKHTLGLINSDNLASIKQGAVLLNFARGSIVDEDALLTALAKQQLSQYVSDFPSLALLKHPQVLSLPHLGASTNEAEQNCAVMAARQLIDFLENGNIHNSVNFPNIKLSRTEGFRIAFANDNVPKVLSNVLALLSDMDINVIDMLNKSRNDIAYTLMDIATPATKELLDAIANVEHVFHVNAIGEHL</sequence>
<reference evidence="14" key="1">
    <citation type="submission" date="2023-07" db="EMBL/GenBank/DDBJ databases">
        <title>Draft genome sequence of Agarivorans aestuarii strain ZMCS4, a CAZymes producing bacteria isolated from the marine brown algae Clodostephus spongiosus.</title>
        <authorList>
            <person name="Lorente B."/>
            <person name="Cabral C."/>
            <person name="Frias J."/>
            <person name="Faria J."/>
            <person name="Toubarro D."/>
        </authorList>
    </citation>
    <scope>NUCLEOTIDE SEQUENCE [LARGE SCALE GENOMIC DNA]</scope>
    <source>
        <strain evidence="14">ZMCS4</strain>
    </source>
</reference>
<evidence type="ECO:0000256" key="11">
    <source>
        <dbReference type="RuleBase" id="RU003719"/>
    </source>
</evidence>
<dbReference type="InterPro" id="IPR029752">
    <property type="entry name" value="D-isomer_DH_CS1"/>
</dbReference>
<protein>
    <recommendedName>
        <fullName evidence="5">D-3-phosphoglycerate dehydrogenase</fullName>
        <ecNumber evidence="3">1.1.1.399</ecNumber>
        <ecNumber evidence="4">1.1.1.95</ecNumber>
    </recommendedName>
    <alternativeName>
        <fullName evidence="8">2-oxoglutarate reductase</fullName>
    </alternativeName>
</protein>
<evidence type="ECO:0000313" key="14">
    <source>
        <dbReference type="Proteomes" id="UP001310248"/>
    </source>
</evidence>
<dbReference type="EC" id="1.1.1.399" evidence="3"/>
<comment type="catalytic activity">
    <reaction evidence="10">
        <text>(2R)-3-phosphoglycerate + NAD(+) = 3-phosphooxypyruvate + NADH + H(+)</text>
        <dbReference type="Rhea" id="RHEA:12641"/>
        <dbReference type="ChEBI" id="CHEBI:15378"/>
        <dbReference type="ChEBI" id="CHEBI:18110"/>
        <dbReference type="ChEBI" id="CHEBI:57540"/>
        <dbReference type="ChEBI" id="CHEBI:57945"/>
        <dbReference type="ChEBI" id="CHEBI:58272"/>
        <dbReference type="EC" id="1.1.1.95"/>
    </reaction>
</comment>
<evidence type="ECO:0000256" key="3">
    <source>
        <dbReference type="ARBA" id="ARBA00013001"/>
    </source>
</evidence>
<dbReference type="InterPro" id="IPR006140">
    <property type="entry name" value="D-isomer_DH_NAD-bd"/>
</dbReference>
<keyword evidence="6 11" id="KW-0560">Oxidoreductase</keyword>
<evidence type="ECO:0000259" key="12">
    <source>
        <dbReference type="PROSITE" id="PS51671"/>
    </source>
</evidence>
<dbReference type="InterPro" id="IPR045865">
    <property type="entry name" value="ACT-like_dom_sf"/>
</dbReference>
<reference evidence="13 14" key="2">
    <citation type="submission" date="2023-12" db="EMBL/GenBank/DDBJ databases">
        <authorList>
            <consortium name="Cladostephus spongiosus"/>
            <person name="Lorente B."/>
            <person name="Cabral C."/>
            <person name="Frias J."/>
            <person name="Faria J."/>
            <person name="Toubarro D."/>
        </authorList>
    </citation>
    <scope>NUCLEOTIDE SEQUENCE [LARGE SCALE GENOMIC DNA]</scope>
    <source>
        <strain evidence="13 14">ZMCS4</strain>
    </source>
</reference>
<dbReference type="SUPFAM" id="SSF52283">
    <property type="entry name" value="Formate/glycerate dehydrogenase catalytic domain-like"/>
    <property type="match status" value="1"/>
</dbReference>
<evidence type="ECO:0000256" key="2">
    <source>
        <dbReference type="ARBA" id="ARBA00005216"/>
    </source>
</evidence>
<evidence type="ECO:0000256" key="1">
    <source>
        <dbReference type="ARBA" id="ARBA00003800"/>
    </source>
</evidence>
<comment type="function">
    <text evidence="1">Catalyzes the reversible oxidation of 3-phospho-D-glycerate to 3-phosphonooxypyruvate, the first step of the phosphorylated L-serine biosynthesis pathway. Also catalyzes the reversible oxidation of 2-hydroxyglutarate to 2-oxoglutarate.</text>
</comment>
<dbReference type="PROSITE" id="PS00065">
    <property type="entry name" value="D_2_HYDROXYACID_DH_1"/>
    <property type="match status" value="1"/>
</dbReference>